<keyword evidence="1" id="KW-0436">Ligase</keyword>
<dbReference type="GO" id="GO:0046872">
    <property type="term" value="F:metal ion binding"/>
    <property type="evidence" value="ECO:0007669"/>
    <property type="project" value="InterPro"/>
</dbReference>
<dbReference type="RefSeq" id="WP_051947947.1">
    <property type="nucleotide sequence ID" value="NZ_JARAWN010000001.1"/>
</dbReference>
<protein>
    <submittedName>
        <fullName evidence="6">ATP-grasp domain-containing protein</fullName>
    </submittedName>
</protein>
<name>A0AAJ2PHR1_9ACTN</name>
<evidence type="ECO:0000256" key="2">
    <source>
        <dbReference type="ARBA" id="ARBA00022741"/>
    </source>
</evidence>
<evidence type="ECO:0000256" key="3">
    <source>
        <dbReference type="ARBA" id="ARBA00022840"/>
    </source>
</evidence>
<dbReference type="GO" id="GO:0016874">
    <property type="term" value="F:ligase activity"/>
    <property type="evidence" value="ECO:0007669"/>
    <property type="project" value="UniProtKB-KW"/>
</dbReference>
<organism evidence="6 7">
    <name type="scientific">Streptomyces europaeiscabiei</name>
    <dbReference type="NCBI Taxonomy" id="146819"/>
    <lineage>
        <taxon>Bacteria</taxon>
        <taxon>Bacillati</taxon>
        <taxon>Actinomycetota</taxon>
        <taxon>Actinomycetes</taxon>
        <taxon>Kitasatosporales</taxon>
        <taxon>Streptomycetaceae</taxon>
        <taxon>Streptomyces</taxon>
    </lineage>
</organism>
<evidence type="ECO:0000256" key="1">
    <source>
        <dbReference type="ARBA" id="ARBA00022598"/>
    </source>
</evidence>
<dbReference type="EMBL" id="JARAWN010000001">
    <property type="protein sequence ID" value="MDX3128268.1"/>
    <property type="molecule type" value="Genomic_DNA"/>
</dbReference>
<feature type="domain" description="ATP-grasp" evidence="5">
    <location>
        <begin position="119"/>
        <end position="320"/>
    </location>
</feature>
<reference evidence="6" key="1">
    <citation type="journal article" date="2023" name="Microb. Genom.">
        <title>Mesoterricola silvestris gen. nov., sp. nov., Mesoterricola sediminis sp. nov., Geothrix oryzae sp. nov., Geothrix edaphica sp. nov., Geothrix rubra sp. nov., and Geothrix limicola sp. nov., six novel members of Acidobacteriota isolated from soils.</title>
        <authorList>
            <person name="Weisberg A.J."/>
            <person name="Pearce E."/>
            <person name="Kramer C.G."/>
            <person name="Chang J.H."/>
            <person name="Clarke C.R."/>
        </authorList>
    </citation>
    <scope>NUCLEOTIDE SEQUENCE</scope>
    <source>
        <strain evidence="6">ND06-05F</strain>
    </source>
</reference>
<gene>
    <name evidence="6" type="ORF">PV367_00215</name>
</gene>
<evidence type="ECO:0000256" key="4">
    <source>
        <dbReference type="PROSITE-ProRule" id="PRU00409"/>
    </source>
</evidence>
<dbReference type="InterPro" id="IPR052032">
    <property type="entry name" value="ATP-dep_AA_Ligase"/>
</dbReference>
<dbReference type="Pfam" id="PF13535">
    <property type="entry name" value="ATP-grasp_4"/>
    <property type="match status" value="1"/>
</dbReference>
<dbReference type="InterPro" id="IPR011761">
    <property type="entry name" value="ATP-grasp"/>
</dbReference>
<dbReference type="PANTHER" id="PTHR43585">
    <property type="entry name" value="FUMIPYRROLE BIOSYNTHESIS PROTEIN C"/>
    <property type="match status" value="1"/>
</dbReference>
<sequence length="426" mass="45239">MSHPSGLPVLAVVYGRGAATPLGLLDTARGRCTPVFLGDLTDPQVAADLATLPKTTSVVDTAACVDEQLCSLVADLGAAGVITFSDSLLRVTATVAEALGLPFHARDTAAVLVDKFRQRRTLAAAGVQTTACRLIRSAEDLAPALTATGLPAVIKPRSGCSSMDTCRVDSEEELAAQYAEFTSGVARPREYVLEEYLAGDPTAVGEFWGDYVSVESVIREGDIRTAGVTGKLPLAFPFRETGLFVPAALADELVEQVIRLERRALRALGVREGVTHTEIKFTPEGPRVIEVNGRIGGGISDILKRSAGVDLLAHAVEAALGAFDPPEPVTGLGGPGRRKVAFQYLMSPPSDDRAPGGDELIDDLYDIPGVELVDASIDPRWRADWRAGTEWILGTVYGSAPGFAELQVTLAAVQRRMETFWSETQA</sequence>
<accession>A0AAJ2PHR1</accession>
<dbReference type="PANTHER" id="PTHR43585:SF2">
    <property type="entry name" value="ATP-GRASP ENZYME FSQD"/>
    <property type="match status" value="1"/>
</dbReference>
<dbReference type="AlphaFoldDB" id="A0AAJ2PHR1"/>
<proteinExistence type="predicted"/>
<evidence type="ECO:0000259" key="5">
    <source>
        <dbReference type="PROSITE" id="PS50975"/>
    </source>
</evidence>
<keyword evidence="2 4" id="KW-0547">Nucleotide-binding</keyword>
<dbReference type="Proteomes" id="UP001273589">
    <property type="component" value="Unassembled WGS sequence"/>
</dbReference>
<dbReference type="Gene3D" id="3.30.470.20">
    <property type="entry name" value="ATP-grasp fold, B domain"/>
    <property type="match status" value="1"/>
</dbReference>
<keyword evidence="3 4" id="KW-0067">ATP-binding</keyword>
<dbReference type="SUPFAM" id="SSF56059">
    <property type="entry name" value="Glutathione synthetase ATP-binding domain-like"/>
    <property type="match status" value="1"/>
</dbReference>
<evidence type="ECO:0000313" key="6">
    <source>
        <dbReference type="EMBL" id="MDX3128268.1"/>
    </source>
</evidence>
<comment type="caution">
    <text evidence="6">The sequence shown here is derived from an EMBL/GenBank/DDBJ whole genome shotgun (WGS) entry which is preliminary data.</text>
</comment>
<dbReference type="PROSITE" id="PS50975">
    <property type="entry name" value="ATP_GRASP"/>
    <property type="match status" value="1"/>
</dbReference>
<evidence type="ECO:0000313" key="7">
    <source>
        <dbReference type="Proteomes" id="UP001273589"/>
    </source>
</evidence>
<dbReference type="GO" id="GO:0005524">
    <property type="term" value="F:ATP binding"/>
    <property type="evidence" value="ECO:0007669"/>
    <property type="project" value="UniProtKB-UniRule"/>
</dbReference>